<dbReference type="AlphaFoldDB" id="A0A7J6CHV1"/>
<comment type="similarity">
    <text evidence="2 14">Belongs to the ZP domain family. ZPC subfamily.</text>
</comment>
<keyword evidence="12 14" id="KW-1015">Disulfide bond</keyword>
<dbReference type="GO" id="GO:0032190">
    <property type="term" value="F:acrosin binding"/>
    <property type="evidence" value="ECO:0007669"/>
    <property type="project" value="TreeGrafter"/>
</dbReference>
<dbReference type="InterPro" id="IPR048290">
    <property type="entry name" value="ZP_chr"/>
</dbReference>
<comment type="caution">
    <text evidence="17">The sequence shown here is derived from an EMBL/GenBank/DDBJ whole genome shotgun (WGS) entry which is preliminary data.</text>
</comment>
<dbReference type="GO" id="GO:2000344">
    <property type="term" value="P:positive regulation of acrosome reaction"/>
    <property type="evidence" value="ECO:0007669"/>
    <property type="project" value="UniProtKB-UniRule"/>
</dbReference>
<dbReference type="GO" id="GO:0035805">
    <property type="term" value="C:egg coat"/>
    <property type="evidence" value="ECO:0007669"/>
    <property type="project" value="UniProtKB-SubCell"/>
</dbReference>
<dbReference type="Proteomes" id="UP000579812">
    <property type="component" value="Unassembled WGS sequence"/>
</dbReference>
<sequence>MGVLQGVLVLVMIAVFDLKHAWGSLRYSQSPRSMKPQSDPASRGPPLSSQGFWNPLQKASPFQSHDSREFAQEPLGVQEKQVLQGPVKPLDWRFPIVPEVQSEVAVDFQLRQPVTPSSVAIQCGENQVLVEVQQDLFSNGQLIQPSGLSLGGCPVVGQVSNSRVLLFEYELQDCNSVLMMTEDELVYTFALTYTPEVLAGTPITRADGAVVGVQCHYQRFHNVSSNALRPTWVPYASTEFGEEVLLFSLKLMMDDWSYERPSNSYFLGDIINIEASVKVYNHVPLRVFVDHCVATQVPDVTALPRYSFIENNGCLVDAKATASSSRFMPRSQEDKIQFQLEAFMFQEGDSPFIYIMCILKATLASAPSDALRKSCSFANGWFAADGNHQACGCCDSTCGPDGGIAAYPFGGIQWEGKATFGPVMVQERQKTLAGSQ</sequence>
<proteinExistence type="inferred from homology"/>
<keyword evidence="9 14" id="KW-0732">Signal</keyword>
<dbReference type="Gene3D" id="2.60.40.3210">
    <property type="entry name" value="Zona pellucida, ZP-N domain"/>
    <property type="match status" value="1"/>
</dbReference>
<keyword evidence="4 14" id="KW-1003">Cell membrane</keyword>
<evidence type="ECO:0000256" key="14">
    <source>
        <dbReference type="RuleBase" id="RU367066"/>
    </source>
</evidence>
<evidence type="ECO:0000256" key="4">
    <source>
        <dbReference type="ARBA" id="ARBA00022475"/>
    </source>
</evidence>
<dbReference type="InterPro" id="IPR055356">
    <property type="entry name" value="ZP-N"/>
</dbReference>
<evidence type="ECO:0000256" key="2">
    <source>
        <dbReference type="ARBA" id="ARBA00006735"/>
    </source>
</evidence>
<keyword evidence="7 14" id="KW-0165">Cleavage on pair of basic residues</keyword>
<dbReference type="PROSITE" id="PS51034">
    <property type="entry name" value="ZP_2"/>
    <property type="match status" value="1"/>
</dbReference>
<dbReference type="Pfam" id="PF00100">
    <property type="entry name" value="Zona_pellucida"/>
    <property type="match status" value="1"/>
</dbReference>
<feature type="signal peptide" evidence="14">
    <location>
        <begin position="1"/>
        <end position="21"/>
    </location>
</feature>
<dbReference type="GO" id="GO:0035803">
    <property type="term" value="P:egg coat formation"/>
    <property type="evidence" value="ECO:0007669"/>
    <property type="project" value="UniProtKB-UniRule"/>
</dbReference>
<evidence type="ECO:0000256" key="3">
    <source>
        <dbReference type="ARBA" id="ARBA00017980"/>
    </source>
</evidence>
<evidence type="ECO:0000256" key="6">
    <source>
        <dbReference type="ARBA" id="ARBA00022530"/>
    </source>
</evidence>
<feature type="compositionally biased region" description="Polar residues" evidence="15">
    <location>
        <begin position="28"/>
        <end position="40"/>
    </location>
</feature>
<evidence type="ECO:0000256" key="11">
    <source>
        <dbReference type="ARBA" id="ARBA00023136"/>
    </source>
</evidence>
<keyword evidence="6 14" id="KW-0272">Extracellular matrix</keyword>
<dbReference type="FunFam" id="2.60.40.4100:FF:000002">
    <property type="entry name" value="Zona pellucida sperm-binding protein 3"/>
    <property type="match status" value="1"/>
</dbReference>
<dbReference type="PANTHER" id="PTHR11576:SF2">
    <property type="entry name" value="ZONA PELLUCIDA SPERM-BINDING PROTEIN 3"/>
    <property type="match status" value="1"/>
</dbReference>
<dbReference type="InterPro" id="IPR055355">
    <property type="entry name" value="ZP-C"/>
</dbReference>
<comment type="PTM">
    <text evidence="14">Proteolytically cleaved before the transmembrane segment to yield the secreted ectodomain incorporated in the zona pellucida.</text>
</comment>
<evidence type="ECO:0000256" key="9">
    <source>
        <dbReference type="ARBA" id="ARBA00022729"/>
    </source>
</evidence>
<keyword evidence="5 14" id="KW-0964">Secreted</keyword>
<comment type="domain">
    <text evidence="14">The ZP domain is involved in the polymerization of the ZP proteins to form the zona pellucida.</text>
</comment>
<dbReference type="GO" id="GO:0007339">
    <property type="term" value="P:binding of sperm to zona pellucida"/>
    <property type="evidence" value="ECO:0007669"/>
    <property type="project" value="UniProtKB-UniRule"/>
</dbReference>
<reference evidence="17 18" key="1">
    <citation type="submission" date="2020-04" db="EMBL/GenBank/DDBJ databases">
        <title>Chromosome-level genome assembly of a cyprinid fish Onychostoma macrolepis by integration of Nanopore Sequencing, Bionano and Hi-C technology.</title>
        <authorList>
            <person name="Wang D."/>
        </authorList>
    </citation>
    <scope>NUCLEOTIDE SEQUENCE [LARGE SCALE GENOMIC DNA]</scope>
    <source>
        <strain evidence="17">SWU-2019</strain>
        <tissue evidence="17">Muscle</tissue>
    </source>
</reference>
<evidence type="ECO:0000313" key="18">
    <source>
        <dbReference type="Proteomes" id="UP000579812"/>
    </source>
</evidence>
<evidence type="ECO:0000256" key="7">
    <source>
        <dbReference type="ARBA" id="ARBA00022685"/>
    </source>
</evidence>
<name>A0A7J6CHV1_9TELE</name>
<evidence type="ECO:0000256" key="10">
    <source>
        <dbReference type="ARBA" id="ARBA00022989"/>
    </source>
</evidence>
<evidence type="ECO:0000256" key="12">
    <source>
        <dbReference type="ARBA" id="ARBA00023157"/>
    </source>
</evidence>
<keyword evidence="13" id="KW-0325">Glycoprotein</keyword>
<feature type="domain" description="ZP" evidence="16">
    <location>
        <begin position="122"/>
        <end position="382"/>
    </location>
</feature>
<keyword evidence="8" id="KW-0812">Transmembrane</keyword>
<dbReference type="GO" id="GO:0035804">
    <property type="term" value="F:structural constituent of egg coat"/>
    <property type="evidence" value="ECO:0007669"/>
    <property type="project" value="UniProtKB-UniRule"/>
</dbReference>
<dbReference type="PRINTS" id="PR00023">
    <property type="entry name" value="ZPELLUCIDA"/>
</dbReference>
<evidence type="ECO:0000256" key="15">
    <source>
        <dbReference type="SAM" id="MobiDB-lite"/>
    </source>
</evidence>
<keyword evidence="18" id="KW-1185">Reference proteome</keyword>
<evidence type="ECO:0000256" key="1">
    <source>
        <dbReference type="ARBA" id="ARBA00004498"/>
    </source>
</evidence>
<gene>
    <name evidence="17" type="ORF">G5714_014623</name>
</gene>
<keyword evidence="11" id="KW-0472">Membrane</keyword>
<evidence type="ECO:0000256" key="13">
    <source>
        <dbReference type="ARBA" id="ARBA00023180"/>
    </source>
</evidence>
<dbReference type="InterPro" id="IPR001507">
    <property type="entry name" value="ZP_dom"/>
</dbReference>
<dbReference type="EMBL" id="JAAMOB010000014">
    <property type="protein sequence ID" value="KAF4105292.1"/>
    <property type="molecule type" value="Genomic_DNA"/>
</dbReference>
<dbReference type="PANTHER" id="PTHR11576">
    <property type="entry name" value="ZONA PELLUCIDA SPERM-BINDING PROTEIN 3"/>
    <property type="match status" value="1"/>
</dbReference>
<feature type="region of interest" description="Disordered" evidence="15">
    <location>
        <begin position="28"/>
        <end position="50"/>
    </location>
</feature>
<evidence type="ECO:0000256" key="5">
    <source>
        <dbReference type="ARBA" id="ARBA00022525"/>
    </source>
</evidence>
<organism evidence="17 18">
    <name type="scientific">Onychostoma macrolepis</name>
    <dbReference type="NCBI Taxonomy" id="369639"/>
    <lineage>
        <taxon>Eukaryota</taxon>
        <taxon>Metazoa</taxon>
        <taxon>Chordata</taxon>
        <taxon>Craniata</taxon>
        <taxon>Vertebrata</taxon>
        <taxon>Euteleostomi</taxon>
        <taxon>Actinopterygii</taxon>
        <taxon>Neopterygii</taxon>
        <taxon>Teleostei</taxon>
        <taxon>Ostariophysi</taxon>
        <taxon>Cypriniformes</taxon>
        <taxon>Cyprinidae</taxon>
        <taxon>Acrossocheilinae</taxon>
        <taxon>Onychostoma</taxon>
    </lineage>
</organism>
<feature type="chain" id="PRO_5029931026" description="Zona pellucida sperm-binding protein 3" evidence="14">
    <location>
        <begin position="22"/>
        <end position="436"/>
    </location>
</feature>
<dbReference type="SMART" id="SM00241">
    <property type="entry name" value="ZP"/>
    <property type="match status" value="1"/>
</dbReference>
<evidence type="ECO:0000313" key="17">
    <source>
        <dbReference type="EMBL" id="KAF4105292.1"/>
    </source>
</evidence>
<dbReference type="InterPro" id="IPR042235">
    <property type="entry name" value="ZP-C_dom"/>
</dbReference>
<comment type="subcellular location">
    <subcellularLocation>
        <location evidence="1">Secreted</location>
        <location evidence="1">Extracellular space</location>
        <location evidence="1">Extracellular matrix</location>
    </subcellularLocation>
    <subcellularLocation>
        <location evidence="14">Zona pellucida</location>
    </subcellularLocation>
    <subcellularLocation>
        <location evidence="14">Cell membrane</location>
        <topology evidence="14">Single-pass type I membrane protein</topology>
    </subcellularLocation>
</comment>
<protein>
    <recommendedName>
        <fullName evidence="3 14">Zona pellucida sperm-binding protein 3</fullName>
    </recommendedName>
</protein>
<evidence type="ECO:0000256" key="8">
    <source>
        <dbReference type="ARBA" id="ARBA00022692"/>
    </source>
</evidence>
<dbReference type="Gene3D" id="2.60.40.4100">
    <property type="entry name" value="Zona pellucida, ZP-C domain"/>
    <property type="match status" value="1"/>
</dbReference>
<dbReference type="GO" id="GO:0005886">
    <property type="term" value="C:plasma membrane"/>
    <property type="evidence" value="ECO:0007669"/>
    <property type="project" value="UniProtKB-SubCell"/>
</dbReference>
<dbReference type="FunFam" id="2.60.40.3210:FF:000001">
    <property type="entry name" value="Zona pellucida sperm-binding protein 3"/>
    <property type="match status" value="1"/>
</dbReference>
<comment type="function">
    <text evidence="14">Component of the zona pellucida, an extracellular matrix surrounding oocytes which mediates sperm binding, induction of the acrosome reaction and prevents post-fertilization polyspermy. The zona pellucida is composed of 3 to 4 glycoproteins, ZP1, ZP2, ZP3, and ZP4. ZP3 is essential for sperm binding and zona matrix formation.</text>
</comment>
<evidence type="ECO:0000259" key="16">
    <source>
        <dbReference type="PROSITE" id="PS51034"/>
    </source>
</evidence>
<keyword evidence="10" id="KW-1133">Transmembrane helix</keyword>
<dbReference type="Pfam" id="PF23344">
    <property type="entry name" value="ZP-N"/>
    <property type="match status" value="1"/>
</dbReference>
<accession>A0A7J6CHV1</accession>